<sequence>MLRMILLNMLVWGAAAFAAAGLARVAAAPPVERAPARVSLSAPLEVEAPRRPGPDAFAAIAERPLFSPSRRPPAVVASAGAAPDGPPPPLALIGVVGGGQTRVALARTSGAQISGGRADETLRLRPGDVVDGWTVAEIAERAITLERGGERRSVALGDAAPDVDAALDGPLSAPSGAPARATARARRPGRSNALIGPDGAFGLEPGEYLGAYDD</sequence>
<name>A0A1H3WSI6_9RHOB</name>
<dbReference type="EMBL" id="FNQM01000002">
    <property type="protein sequence ID" value="SDZ89304.1"/>
    <property type="molecule type" value="Genomic_DNA"/>
</dbReference>
<feature type="signal peptide" evidence="2">
    <location>
        <begin position="1"/>
        <end position="18"/>
    </location>
</feature>
<proteinExistence type="predicted"/>
<keyword evidence="2" id="KW-0732">Signal</keyword>
<dbReference type="AlphaFoldDB" id="A0A1H3WSI6"/>
<gene>
    <name evidence="3" type="ORF">SAMN05444370_10272</name>
</gene>
<feature type="chain" id="PRO_5011644887" description="Type II secretion system protein GspC N-terminal domain-containing protein" evidence="2">
    <location>
        <begin position="19"/>
        <end position="214"/>
    </location>
</feature>
<keyword evidence="4" id="KW-1185">Reference proteome</keyword>
<dbReference type="RefSeq" id="WP_093248328.1">
    <property type="nucleotide sequence ID" value="NZ_FNQM01000002.1"/>
</dbReference>
<evidence type="ECO:0000313" key="4">
    <source>
        <dbReference type="Proteomes" id="UP000198703"/>
    </source>
</evidence>
<protein>
    <recommendedName>
        <fullName evidence="5">Type II secretion system protein GspC N-terminal domain-containing protein</fullName>
    </recommendedName>
</protein>
<dbReference type="OrthoDB" id="7284958at2"/>
<organism evidence="3 4">
    <name type="scientific">Rubrimonas cliftonensis</name>
    <dbReference type="NCBI Taxonomy" id="89524"/>
    <lineage>
        <taxon>Bacteria</taxon>
        <taxon>Pseudomonadati</taxon>
        <taxon>Pseudomonadota</taxon>
        <taxon>Alphaproteobacteria</taxon>
        <taxon>Rhodobacterales</taxon>
        <taxon>Paracoccaceae</taxon>
        <taxon>Rubrimonas</taxon>
    </lineage>
</organism>
<evidence type="ECO:0000256" key="1">
    <source>
        <dbReference type="SAM" id="MobiDB-lite"/>
    </source>
</evidence>
<evidence type="ECO:0000313" key="3">
    <source>
        <dbReference type="EMBL" id="SDZ89304.1"/>
    </source>
</evidence>
<feature type="region of interest" description="Disordered" evidence="1">
    <location>
        <begin position="166"/>
        <end position="200"/>
    </location>
</feature>
<evidence type="ECO:0000256" key="2">
    <source>
        <dbReference type="SAM" id="SignalP"/>
    </source>
</evidence>
<evidence type="ECO:0008006" key="5">
    <source>
        <dbReference type="Google" id="ProtNLM"/>
    </source>
</evidence>
<feature type="compositionally biased region" description="Low complexity" evidence="1">
    <location>
        <begin position="172"/>
        <end position="182"/>
    </location>
</feature>
<dbReference type="Proteomes" id="UP000198703">
    <property type="component" value="Unassembled WGS sequence"/>
</dbReference>
<reference evidence="3 4" key="1">
    <citation type="submission" date="2016-10" db="EMBL/GenBank/DDBJ databases">
        <authorList>
            <person name="de Groot N.N."/>
        </authorList>
    </citation>
    <scope>NUCLEOTIDE SEQUENCE [LARGE SCALE GENOMIC DNA]</scope>
    <source>
        <strain evidence="3 4">DSM 15345</strain>
    </source>
</reference>
<accession>A0A1H3WSI6</accession>
<dbReference type="STRING" id="89524.SAMN05444370_10272"/>